<evidence type="ECO:0000313" key="3">
    <source>
        <dbReference type="EMBL" id="JAH63902.1"/>
    </source>
</evidence>
<feature type="chain" id="PRO_5002433141" description="Secreted protein" evidence="2">
    <location>
        <begin position="20"/>
        <end position="77"/>
    </location>
</feature>
<dbReference type="EMBL" id="GBXM01044675">
    <property type="protein sequence ID" value="JAH63902.1"/>
    <property type="molecule type" value="Transcribed_RNA"/>
</dbReference>
<evidence type="ECO:0008006" key="4">
    <source>
        <dbReference type="Google" id="ProtNLM"/>
    </source>
</evidence>
<protein>
    <recommendedName>
        <fullName evidence="4">Secreted protein</fullName>
    </recommendedName>
</protein>
<sequence length="77" mass="9052">MVFCHAFLVFCFVYFGCSTMCIHIMSCTCYITFNLISFSRLLSRTTCIITYKEVSKSWYEIITFTENLTPYSNHCLL</sequence>
<keyword evidence="2" id="KW-0732">Signal</keyword>
<reference evidence="3" key="2">
    <citation type="journal article" date="2015" name="Fish Shellfish Immunol.">
        <title>Early steps in the European eel (Anguilla anguilla)-Vibrio vulnificus interaction in the gills: Role of the RtxA13 toxin.</title>
        <authorList>
            <person name="Callol A."/>
            <person name="Pajuelo D."/>
            <person name="Ebbesson L."/>
            <person name="Teles M."/>
            <person name="MacKenzie S."/>
            <person name="Amaro C."/>
        </authorList>
    </citation>
    <scope>NUCLEOTIDE SEQUENCE</scope>
</reference>
<proteinExistence type="predicted"/>
<feature type="signal peptide" evidence="2">
    <location>
        <begin position="1"/>
        <end position="19"/>
    </location>
</feature>
<keyword evidence="1" id="KW-0812">Transmembrane</keyword>
<evidence type="ECO:0000256" key="1">
    <source>
        <dbReference type="SAM" id="Phobius"/>
    </source>
</evidence>
<keyword evidence="1" id="KW-0472">Membrane</keyword>
<accession>A0A0E9UDQ6</accession>
<keyword evidence="1" id="KW-1133">Transmembrane helix</keyword>
<reference evidence="3" key="1">
    <citation type="submission" date="2014-11" db="EMBL/GenBank/DDBJ databases">
        <authorList>
            <person name="Amaro Gonzalez C."/>
        </authorList>
    </citation>
    <scope>NUCLEOTIDE SEQUENCE</scope>
</reference>
<feature type="transmembrane region" description="Helical" evidence="1">
    <location>
        <begin position="6"/>
        <end position="33"/>
    </location>
</feature>
<dbReference type="AlphaFoldDB" id="A0A0E9UDQ6"/>
<organism evidence="3">
    <name type="scientific">Anguilla anguilla</name>
    <name type="common">European freshwater eel</name>
    <name type="synonym">Muraena anguilla</name>
    <dbReference type="NCBI Taxonomy" id="7936"/>
    <lineage>
        <taxon>Eukaryota</taxon>
        <taxon>Metazoa</taxon>
        <taxon>Chordata</taxon>
        <taxon>Craniata</taxon>
        <taxon>Vertebrata</taxon>
        <taxon>Euteleostomi</taxon>
        <taxon>Actinopterygii</taxon>
        <taxon>Neopterygii</taxon>
        <taxon>Teleostei</taxon>
        <taxon>Anguilliformes</taxon>
        <taxon>Anguillidae</taxon>
        <taxon>Anguilla</taxon>
    </lineage>
</organism>
<evidence type="ECO:0000256" key="2">
    <source>
        <dbReference type="SAM" id="SignalP"/>
    </source>
</evidence>
<name>A0A0E9UDQ6_ANGAN</name>